<dbReference type="GO" id="GO:0004789">
    <property type="term" value="F:thiamine-phosphate diphosphorylase activity"/>
    <property type="evidence" value="ECO:0007669"/>
    <property type="project" value="UniProtKB-UniRule"/>
</dbReference>
<evidence type="ECO:0000256" key="8">
    <source>
        <dbReference type="ARBA" id="ARBA00047883"/>
    </source>
</evidence>
<dbReference type="EC" id="2.5.1.3" evidence="9"/>
<dbReference type="GO" id="GO:0009228">
    <property type="term" value="P:thiamine biosynthetic process"/>
    <property type="evidence" value="ECO:0007669"/>
    <property type="project" value="UniProtKB-KW"/>
</dbReference>
<reference evidence="13 14" key="1">
    <citation type="submission" date="2010-02" db="EMBL/GenBank/DDBJ databases">
        <authorList>
            <person name="Weinstock G."/>
            <person name="Sodergren E."/>
            <person name="Clifton S."/>
            <person name="Fulton L."/>
            <person name="Fulton B."/>
            <person name="Courtney L."/>
            <person name="Fronick C."/>
            <person name="Harrison M."/>
            <person name="Strong C."/>
            <person name="Farmer C."/>
            <person name="Delahaunty K."/>
            <person name="Markovic C."/>
            <person name="Hall O."/>
            <person name="Minx P."/>
            <person name="Tomlinson C."/>
            <person name="Mitreva M."/>
            <person name="Nelson J."/>
            <person name="Hou S."/>
            <person name="Wollam A."/>
            <person name="Pepin K.H."/>
            <person name="Johnson M."/>
            <person name="Bhonagiri V."/>
            <person name="Zhang X."/>
            <person name="Suruliraj S."/>
            <person name="Warren W."/>
            <person name="Chinwalla A."/>
            <person name="Mardis E.R."/>
            <person name="Wilson R.K."/>
        </authorList>
    </citation>
    <scope>NUCLEOTIDE SEQUENCE [LARGE SCALE GENOMIC DNA]</scope>
    <source>
        <strain evidence="13 14">DSM 2876</strain>
    </source>
</reference>
<dbReference type="Proteomes" id="UP000006238">
    <property type="component" value="Unassembled WGS sequence"/>
</dbReference>
<dbReference type="GO" id="GO:0005737">
    <property type="term" value="C:cytoplasm"/>
    <property type="evidence" value="ECO:0007669"/>
    <property type="project" value="TreeGrafter"/>
</dbReference>
<organism evidence="13 14">
    <name type="scientific">Eshraghiella crossota DSM 2876</name>
    <dbReference type="NCBI Taxonomy" id="511680"/>
    <lineage>
        <taxon>Bacteria</taxon>
        <taxon>Bacillati</taxon>
        <taxon>Bacillota</taxon>
        <taxon>Clostridia</taxon>
        <taxon>Lachnospirales</taxon>
        <taxon>Lachnospiraceae</taxon>
        <taxon>Eshraghiella</taxon>
    </lineage>
</organism>
<dbReference type="HOGENOM" id="CLU_018272_3_2_9"/>
<feature type="binding site" evidence="9">
    <location>
        <begin position="185"/>
        <end position="186"/>
    </location>
    <ligand>
        <name>2-[(2R,5Z)-2-carboxy-4-methylthiazol-5(2H)-ylidene]ethyl phosphate</name>
        <dbReference type="ChEBI" id="CHEBI:62899"/>
    </ligand>
</feature>
<evidence type="ECO:0000313" key="13">
    <source>
        <dbReference type="EMBL" id="EFF68922.1"/>
    </source>
</evidence>
<keyword evidence="4 9" id="KW-0460">Magnesium</keyword>
<evidence type="ECO:0000256" key="1">
    <source>
        <dbReference type="ARBA" id="ARBA00005165"/>
    </source>
</evidence>
<dbReference type="InterPro" id="IPR022998">
    <property type="entry name" value="ThiamineP_synth_TenI"/>
</dbReference>
<dbReference type="InterPro" id="IPR036206">
    <property type="entry name" value="ThiamineP_synth_sf"/>
</dbReference>
<comment type="catalytic activity">
    <reaction evidence="7 9 10">
        <text>2-(2-carboxy-4-methylthiazol-5-yl)ethyl phosphate + 4-amino-2-methyl-5-(diphosphooxymethyl)pyrimidine + 2 H(+) = thiamine phosphate + CO2 + diphosphate</text>
        <dbReference type="Rhea" id="RHEA:47848"/>
        <dbReference type="ChEBI" id="CHEBI:15378"/>
        <dbReference type="ChEBI" id="CHEBI:16526"/>
        <dbReference type="ChEBI" id="CHEBI:33019"/>
        <dbReference type="ChEBI" id="CHEBI:37575"/>
        <dbReference type="ChEBI" id="CHEBI:57841"/>
        <dbReference type="ChEBI" id="CHEBI:62890"/>
        <dbReference type="EC" id="2.5.1.3"/>
    </reaction>
</comment>
<evidence type="ECO:0000313" key="14">
    <source>
        <dbReference type="Proteomes" id="UP000006238"/>
    </source>
</evidence>
<evidence type="ECO:0000256" key="7">
    <source>
        <dbReference type="ARBA" id="ARBA00047851"/>
    </source>
</evidence>
<comment type="function">
    <text evidence="9">Condenses 4-methyl-5-(beta-hydroxyethyl)thiazole monophosphate (THZ-P) and 2-methyl-4-amino-5-hydroxymethyl pyrimidine pyrophosphate (HMP-PP) to form thiamine monophosphate (TMP).</text>
</comment>
<dbReference type="RefSeq" id="WP_005602260.1">
    <property type="nucleotide sequence ID" value="NZ_GG663522.1"/>
</dbReference>
<comment type="cofactor">
    <cofactor evidence="9">
        <name>Mg(2+)</name>
        <dbReference type="ChEBI" id="CHEBI:18420"/>
    </cofactor>
    <text evidence="9">Binds 1 Mg(2+) ion per subunit.</text>
</comment>
<dbReference type="InterPro" id="IPR013785">
    <property type="entry name" value="Aldolase_TIM"/>
</dbReference>
<comment type="catalytic activity">
    <reaction evidence="8 9 10">
        <text>2-[(2R,5Z)-2-carboxy-4-methylthiazol-5(2H)-ylidene]ethyl phosphate + 4-amino-2-methyl-5-(diphosphooxymethyl)pyrimidine + 2 H(+) = thiamine phosphate + CO2 + diphosphate</text>
        <dbReference type="Rhea" id="RHEA:47844"/>
        <dbReference type="ChEBI" id="CHEBI:15378"/>
        <dbReference type="ChEBI" id="CHEBI:16526"/>
        <dbReference type="ChEBI" id="CHEBI:33019"/>
        <dbReference type="ChEBI" id="CHEBI:37575"/>
        <dbReference type="ChEBI" id="CHEBI:57841"/>
        <dbReference type="ChEBI" id="CHEBI:62899"/>
        <dbReference type="EC" id="2.5.1.3"/>
    </reaction>
</comment>
<evidence type="ECO:0000256" key="2">
    <source>
        <dbReference type="ARBA" id="ARBA00022679"/>
    </source>
</evidence>
<evidence type="ECO:0000256" key="9">
    <source>
        <dbReference type="HAMAP-Rule" id="MF_00097"/>
    </source>
</evidence>
<evidence type="ECO:0000256" key="10">
    <source>
        <dbReference type="RuleBase" id="RU003826"/>
    </source>
</evidence>
<feature type="binding site" evidence="9">
    <location>
        <position position="90"/>
    </location>
    <ligand>
        <name>Mg(2+)</name>
        <dbReference type="ChEBI" id="CHEBI:18420"/>
    </ligand>
</feature>
<feature type="binding site" evidence="9">
    <location>
        <position position="138"/>
    </location>
    <ligand>
        <name>4-amino-2-methyl-5-(diphosphooxymethyl)pyrimidine</name>
        <dbReference type="ChEBI" id="CHEBI:57841"/>
    </ligand>
</feature>
<feature type="binding site" evidence="9">
    <location>
        <position position="109"/>
    </location>
    <ligand>
        <name>4-amino-2-methyl-5-(diphosphooxymethyl)pyrimidine</name>
        <dbReference type="ChEBI" id="CHEBI:57841"/>
    </ligand>
</feature>
<keyword evidence="5 9" id="KW-0784">Thiamine biosynthesis</keyword>
<evidence type="ECO:0000256" key="5">
    <source>
        <dbReference type="ARBA" id="ARBA00022977"/>
    </source>
</evidence>
<dbReference type="FunFam" id="3.20.20.70:FF:000096">
    <property type="entry name" value="Thiamine-phosphate synthase"/>
    <property type="match status" value="1"/>
</dbReference>
<dbReference type="EMBL" id="ABWN01000023">
    <property type="protein sequence ID" value="EFF68922.1"/>
    <property type="molecule type" value="Genomic_DNA"/>
</dbReference>
<protein>
    <recommendedName>
        <fullName evidence="9">Thiamine-phosphate synthase</fullName>
        <shortName evidence="9">TP synthase</shortName>
        <shortName evidence="9">TPS</shortName>
        <ecNumber evidence="9">2.5.1.3</ecNumber>
    </recommendedName>
    <alternativeName>
        <fullName evidence="9">Thiamine-phosphate pyrophosphorylase</fullName>
        <shortName evidence="9">TMP pyrophosphorylase</shortName>
        <shortName evidence="9">TMP-PPase</shortName>
    </alternativeName>
</protein>
<keyword evidence="14" id="KW-1185">Reference proteome</keyword>
<accession>D4RYU8</accession>
<gene>
    <name evidence="9 13" type="primary">thiE</name>
    <name evidence="13" type="ORF">BUTYVIB_01012</name>
</gene>
<dbReference type="PANTHER" id="PTHR20857">
    <property type="entry name" value="THIAMINE-PHOSPHATE PYROPHOSPHORYLASE"/>
    <property type="match status" value="1"/>
</dbReference>
<feature type="domain" description="Thiamine phosphate synthase/TenI" evidence="12">
    <location>
        <begin position="8"/>
        <end position="188"/>
    </location>
</feature>
<dbReference type="SUPFAM" id="SSF51391">
    <property type="entry name" value="Thiamin phosphate synthase"/>
    <property type="match status" value="1"/>
</dbReference>
<dbReference type="GO" id="GO:0000287">
    <property type="term" value="F:magnesium ion binding"/>
    <property type="evidence" value="ECO:0007669"/>
    <property type="project" value="UniProtKB-UniRule"/>
</dbReference>
<dbReference type="GO" id="GO:0009229">
    <property type="term" value="P:thiamine diphosphate biosynthetic process"/>
    <property type="evidence" value="ECO:0007669"/>
    <property type="project" value="UniProtKB-UniRule"/>
</dbReference>
<comment type="caution">
    <text evidence="13">The sequence shown here is derived from an EMBL/GenBank/DDBJ whole genome shotgun (WGS) entry which is preliminary data.</text>
</comment>
<dbReference type="eggNOG" id="COG0352">
    <property type="taxonomic scope" value="Bacteria"/>
</dbReference>
<dbReference type="GeneID" id="98918886"/>
<keyword evidence="2 9" id="KW-0808">Transferase</keyword>
<dbReference type="STRING" id="45851.BHV86_05300"/>
<evidence type="ECO:0000256" key="11">
    <source>
        <dbReference type="RuleBase" id="RU004253"/>
    </source>
</evidence>
<dbReference type="HAMAP" id="MF_00097">
    <property type="entry name" value="TMP_synthase"/>
    <property type="match status" value="1"/>
</dbReference>
<evidence type="ECO:0000256" key="3">
    <source>
        <dbReference type="ARBA" id="ARBA00022723"/>
    </source>
</evidence>
<evidence type="ECO:0000256" key="6">
    <source>
        <dbReference type="ARBA" id="ARBA00047334"/>
    </source>
</evidence>
<evidence type="ECO:0000259" key="12">
    <source>
        <dbReference type="Pfam" id="PF02581"/>
    </source>
</evidence>
<comment type="similarity">
    <text evidence="9 10">Belongs to the thiamine-phosphate synthase family.</text>
</comment>
<proteinExistence type="inferred from homology"/>
<feature type="binding site" evidence="9">
    <location>
        <position position="71"/>
    </location>
    <ligand>
        <name>Mg(2+)</name>
        <dbReference type="ChEBI" id="CHEBI:18420"/>
    </ligand>
</feature>
<comment type="pathway">
    <text evidence="1 9 11">Cofactor biosynthesis; thiamine diphosphate biosynthesis; thiamine phosphate from 4-amino-2-methyl-5-diphosphomethylpyrimidine and 4-methyl-5-(2-phosphoethyl)-thiazole: step 1/1.</text>
</comment>
<keyword evidence="3 9" id="KW-0479">Metal-binding</keyword>
<feature type="binding site" evidence="9">
    <location>
        <begin position="38"/>
        <end position="42"/>
    </location>
    <ligand>
        <name>4-amino-2-methyl-5-(diphosphooxymethyl)pyrimidine</name>
        <dbReference type="ChEBI" id="CHEBI:57841"/>
    </ligand>
</feature>
<evidence type="ECO:0000256" key="4">
    <source>
        <dbReference type="ARBA" id="ARBA00022842"/>
    </source>
</evidence>
<comment type="catalytic activity">
    <reaction evidence="6 9 10">
        <text>4-methyl-5-(2-phosphooxyethyl)-thiazole + 4-amino-2-methyl-5-(diphosphooxymethyl)pyrimidine + H(+) = thiamine phosphate + diphosphate</text>
        <dbReference type="Rhea" id="RHEA:22328"/>
        <dbReference type="ChEBI" id="CHEBI:15378"/>
        <dbReference type="ChEBI" id="CHEBI:33019"/>
        <dbReference type="ChEBI" id="CHEBI:37575"/>
        <dbReference type="ChEBI" id="CHEBI:57841"/>
        <dbReference type="ChEBI" id="CHEBI:58296"/>
        <dbReference type="EC" id="2.5.1.3"/>
    </reaction>
</comment>
<dbReference type="InterPro" id="IPR034291">
    <property type="entry name" value="TMP_synthase"/>
</dbReference>
<dbReference type="AlphaFoldDB" id="D4RYU8"/>
<feature type="binding site" evidence="9">
    <location>
        <begin position="135"/>
        <end position="137"/>
    </location>
    <ligand>
        <name>2-[(2R,5Z)-2-carboxy-4-methylthiazol-5(2H)-ylidene]ethyl phosphate</name>
        <dbReference type="ChEBI" id="CHEBI:62899"/>
    </ligand>
</feature>
<dbReference type="PANTHER" id="PTHR20857:SF23">
    <property type="entry name" value="THIAMINE BIOSYNTHETIC BIFUNCTIONAL ENZYME"/>
    <property type="match status" value="1"/>
</dbReference>
<name>D4RYU8_9FIRM</name>
<feature type="binding site" evidence="9">
    <location>
        <position position="70"/>
    </location>
    <ligand>
        <name>4-amino-2-methyl-5-(diphosphooxymethyl)pyrimidine</name>
        <dbReference type="ChEBI" id="CHEBI:57841"/>
    </ligand>
</feature>
<dbReference type="CDD" id="cd00564">
    <property type="entry name" value="TMP_TenI"/>
    <property type="match status" value="1"/>
</dbReference>
<dbReference type="NCBIfam" id="TIGR00693">
    <property type="entry name" value="thiE"/>
    <property type="match status" value="1"/>
</dbReference>
<feature type="binding site" evidence="9">
    <location>
        <position position="165"/>
    </location>
    <ligand>
        <name>2-[(2R,5Z)-2-carboxy-4-methylthiazol-5(2H)-ylidene]ethyl phosphate</name>
        <dbReference type="ChEBI" id="CHEBI:62899"/>
    </ligand>
</feature>
<sequence length="208" mass="22567">MNRNNLLLYLITDREAAGGRNLCECVKAALDGGVTMVQLREKNMEYEELKKEAFEIKKLCHEYKVPFIINDNVRLALETDADGVHLGQSDMGIEEARRILGKNKIIGATAKTVEQAKAAMEQGADYLGSGAVFGSSTKKDAVTMSFDMLKNICRSVAIPVVAIGGINLSNVSKLAKTGIKGVAVISGILTETDICGTSEKFRRILKNI</sequence>
<dbReference type="Pfam" id="PF02581">
    <property type="entry name" value="TMP-TENI"/>
    <property type="match status" value="1"/>
</dbReference>
<dbReference type="UniPathway" id="UPA00060">
    <property type="reaction ID" value="UER00141"/>
</dbReference>
<dbReference type="Gene3D" id="3.20.20.70">
    <property type="entry name" value="Aldolase class I"/>
    <property type="match status" value="1"/>
</dbReference>